<feature type="region of interest" description="Disordered" evidence="1">
    <location>
        <begin position="1"/>
        <end position="35"/>
    </location>
</feature>
<evidence type="ECO:0000313" key="3">
    <source>
        <dbReference type="EMBL" id="KAK5949255.1"/>
    </source>
</evidence>
<proteinExistence type="predicted"/>
<evidence type="ECO:0000313" key="4">
    <source>
        <dbReference type="Proteomes" id="UP001316803"/>
    </source>
</evidence>
<dbReference type="AlphaFoldDB" id="A0AAN8EAG9"/>
<dbReference type="Proteomes" id="UP001316803">
    <property type="component" value="Unassembled WGS sequence"/>
</dbReference>
<feature type="compositionally biased region" description="Basic and acidic residues" evidence="1">
    <location>
        <begin position="309"/>
        <end position="319"/>
    </location>
</feature>
<organism evidence="3 4">
    <name type="scientific">Knufia fluminis</name>
    <dbReference type="NCBI Taxonomy" id="191047"/>
    <lineage>
        <taxon>Eukaryota</taxon>
        <taxon>Fungi</taxon>
        <taxon>Dikarya</taxon>
        <taxon>Ascomycota</taxon>
        <taxon>Pezizomycotina</taxon>
        <taxon>Eurotiomycetes</taxon>
        <taxon>Chaetothyriomycetidae</taxon>
        <taxon>Chaetothyriales</taxon>
        <taxon>Trichomeriaceae</taxon>
        <taxon>Knufia</taxon>
    </lineage>
</organism>
<gene>
    <name evidence="3" type="ORF">OHC33_009796</name>
</gene>
<keyword evidence="2" id="KW-0812">Transmembrane</keyword>
<comment type="caution">
    <text evidence="3">The sequence shown here is derived from an EMBL/GenBank/DDBJ whole genome shotgun (WGS) entry which is preliminary data.</text>
</comment>
<evidence type="ECO:0000256" key="1">
    <source>
        <dbReference type="SAM" id="MobiDB-lite"/>
    </source>
</evidence>
<feature type="transmembrane region" description="Helical" evidence="2">
    <location>
        <begin position="135"/>
        <end position="154"/>
    </location>
</feature>
<keyword evidence="4" id="KW-1185">Reference proteome</keyword>
<sequence>MFRRNPFAGKPNSPRTPISPSPATGPIPEDEVVQSTPILSSIQTAWNDPPTSWTSSTAAYDENPRYTTANNSYSHRRRKSSLITGLITRQNDPYQPTYQDWRRMTPESPRGSFSLNSGIPKEHSGDYRSRKKTKVFAWFLLVVALVFSGIWVFGGPLPLFSLDGLKNPFGGTFAGDIWPARMSKPDIDWKKYKPNINVDWNVQRLIPQKLWPGSGSEGVTEPSHFATVSSTSTTISTVHLNTDMIAFAPKTVSRVTSRAIPTPSLPPVDGDVEDGDADKRSVIPPVVKPVHIAEDSVTAVGPPVQARSETLEESKRSEEQVETAQASTSEESATPSTEEERSATGQPSHVEEMFRKHARVITPIAEETSGEEASPPADGVPVNTAVEGESGGN</sequence>
<feature type="region of interest" description="Disordered" evidence="1">
    <location>
        <begin position="258"/>
        <end position="280"/>
    </location>
</feature>
<feature type="compositionally biased region" description="Low complexity" evidence="1">
    <location>
        <begin position="322"/>
        <end position="336"/>
    </location>
</feature>
<feature type="region of interest" description="Disordered" evidence="1">
    <location>
        <begin position="297"/>
        <end position="393"/>
    </location>
</feature>
<keyword evidence="2" id="KW-1133">Transmembrane helix</keyword>
<evidence type="ECO:0000256" key="2">
    <source>
        <dbReference type="SAM" id="Phobius"/>
    </source>
</evidence>
<name>A0AAN8EAG9_9EURO</name>
<keyword evidence="2" id="KW-0472">Membrane</keyword>
<reference evidence="3 4" key="1">
    <citation type="submission" date="2022-12" db="EMBL/GenBank/DDBJ databases">
        <title>Genomic features and morphological characterization of a novel Knufia sp. strain isolated from spacecraft assembly facility.</title>
        <authorList>
            <person name="Teixeira M."/>
            <person name="Chander A.M."/>
            <person name="Stajich J.E."/>
            <person name="Venkateswaran K."/>
        </authorList>
    </citation>
    <scope>NUCLEOTIDE SEQUENCE [LARGE SCALE GENOMIC DNA]</scope>
    <source>
        <strain evidence="3 4">FJI-L2-BK-P2</strain>
    </source>
</reference>
<protein>
    <submittedName>
        <fullName evidence="3">Uncharacterized protein</fullName>
    </submittedName>
</protein>
<accession>A0AAN8EAG9</accession>
<dbReference type="EMBL" id="JAKLMC020000038">
    <property type="protein sequence ID" value="KAK5949255.1"/>
    <property type="molecule type" value="Genomic_DNA"/>
</dbReference>